<keyword evidence="4 8" id="KW-0547">Nucleotide-binding</keyword>
<dbReference type="GO" id="GO:0016740">
    <property type="term" value="F:transferase activity"/>
    <property type="evidence" value="ECO:0007669"/>
    <property type="project" value="UniProtKB-ARBA"/>
</dbReference>
<feature type="binding site" evidence="8">
    <location>
        <begin position="338"/>
        <end position="341"/>
    </location>
    <ligand>
        <name>ATP</name>
        <dbReference type="ChEBI" id="CHEBI:30616"/>
    </ligand>
</feature>
<feature type="binding site" evidence="8">
    <location>
        <begin position="220"/>
        <end position="225"/>
    </location>
    <ligand>
        <name>ATP</name>
        <dbReference type="ChEBI" id="CHEBI:30616"/>
    </ligand>
</feature>
<dbReference type="GO" id="GO:0004081">
    <property type="term" value="F:bis(5'-nucleosyl)-tetraphosphatase (asymmetrical) activity"/>
    <property type="evidence" value="ECO:0007669"/>
    <property type="project" value="UniProtKB-ARBA"/>
</dbReference>
<evidence type="ECO:0000256" key="1">
    <source>
        <dbReference type="ARBA" id="ARBA00008226"/>
    </source>
</evidence>
<dbReference type="NCBIfam" id="TIGR00389">
    <property type="entry name" value="glyS_dimeric"/>
    <property type="match status" value="1"/>
</dbReference>
<evidence type="ECO:0000256" key="8">
    <source>
        <dbReference type="HAMAP-Rule" id="MF_00253"/>
    </source>
</evidence>
<dbReference type="AlphaFoldDB" id="A0A9D1D628"/>
<dbReference type="SUPFAM" id="SSF55681">
    <property type="entry name" value="Class II aaRS and biotin synthetases"/>
    <property type="match status" value="1"/>
</dbReference>
<dbReference type="InterPro" id="IPR004154">
    <property type="entry name" value="Anticodon-bd"/>
</dbReference>
<protein>
    <recommendedName>
        <fullName evidence="8">Glycine--tRNA ligase</fullName>
        <ecNumber evidence="8">6.1.1.14</ecNumber>
    </recommendedName>
    <alternativeName>
        <fullName evidence="8">Glycyl-tRNA synthetase</fullName>
        <shortName evidence="8">GlyRS</shortName>
    </alternativeName>
</protein>
<dbReference type="InterPro" id="IPR045864">
    <property type="entry name" value="aa-tRNA-synth_II/BPL/LPL"/>
</dbReference>
<dbReference type="SUPFAM" id="SSF52954">
    <property type="entry name" value="Class II aaRS ABD-related"/>
    <property type="match status" value="1"/>
</dbReference>
<evidence type="ECO:0000259" key="9">
    <source>
        <dbReference type="PROSITE" id="PS50862"/>
    </source>
</evidence>
<dbReference type="NCBIfam" id="NF003211">
    <property type="entry name" value="PRK04173.1"/>
    <property type="match status" value="1"/>
</dbReference>
<dbReference type="InterPro" id="IPR033731">
    <property type="entry name" value="GlyRS-like_core"/>
</dbReference>
<name>A0A9D1D628_9FIRM</name>
<feature type="domain" description="Aminoacyl-transfer RNA synthetases class-II family profile" evidence="9">
    <location>
        <begin position="158"/>
        <end position="378"/>
    </location>
</feature>
<dbReference type="Gene3D" id="3.40.50.800">
    <property type="entry name" value="Anticodon-binding domain"/>
    <property type="match status" value="1"/>
</dbReference>
<dbReference type="InterPro" id="IPR036621">
    <property type="entry name" value="Anticodon-bd_dom_sf"/>
</dbReference>
<dbReference type="EMBL" id="DVGD01000033">
    <property type="protein sequence ID" value="HIR08981.1"/>
    <property type="molecule type" value="Genomic_DNA"/>
</dbReference>
<gene>
    <name evidence="8" type="primary">glyQS</name>
    <name evidence="10" type="ORF">IAA70_01110</name>
</gene>
<keyword evidence="3 8" id="KW-0436">Ligase</keyword>
<dbReference type="GO" id="GO:0006426">
    <property type="term" value="P:glycyl-tRNA aminoacylation"/>
    <property type="evidence" value="ECO:0007669"/>
    <property type="project" value="UniProtKB-UniRule"/>
</dbReference>
<dbReference type="InterPro" id="IPR027031">
    <property type="entry name" value="Gly-tRNA_synthase/POLG2"/>
</dbReference>
<comment type="function">
    <text evidence="8">Catalyzes the attachment of glycine to tRNA(Gly).</text>
</comment>
<reference evidence="10" key="1">
    <citation type="submission" date="2020-10" db="EMBL/GenBank/DDBJ databases">
        <authorList>
            <person name="Gilroy R."/>
        </authorList>
    </citation>
    <scope>NUCLEOTIDE SEQUENCE</scope>
    <source>
        <strain evidence="10">ChiHjej9B8-7071</strain>
    </source>
</reference>
<feature type="binding site" evidence="8">
    <location>
        <begin position="334"/>
        <end position="338"/>
    </location>
    <ligand>
        <name>substrate</name>
    </ligand>
</feature>
<evidence type="ECO:0000256" key="3">
    <source>
        <dbReference type="ARBA" id="ARBA00022598"/>
    </source>
</evidence>
<keyword evidence="2 8" id="KW-0963">Cytoplasm</keyword>
<dbReference type="Pfam" id="PF03129">
    <property type="entry name" value="HGTP_anticodon"/>
    <property type="match status" value="1"/>
</dbReference>
<dbReference type="EC" id="6.1.1.14" evidence="8"/>
<dbReference type="HAMAP" id="MF_00253_B">
    <property type="entry name" value="Gly_tRNA_synth_B"/>
    <property type="match status" value="1"/>
</dbReference>
<dbReference type="PROSITE" id="PS50862">
    <property type="entry name" value="AA_TRNA_LIGASE_II"/>
    <property type="match status" value="1"/>
</dbReference>
<dbReference type="InterPro" id="IPR002315">
    <property type="entry name" value="tRNA-synt_gly"/>
</dbReference>
<evidence type="ECO:0000313" key="11">
    <source>
        <dbReference type="Proteomes" id="UP000824258"/>
    </source>
</evidence>
<dbReference type="PANTHER" id="PTHR10745">
    <property type="entry name" value="GLYCYL-TRNA SYNTHETASE/DNA POLYMERASE SUBUNIT GAMMA-2"/>
    <property type="match status" value="1"/>
</dbReference>
<dbReference type="FunFam" id="3.40.50.800:FF:000002">
    <property type="entry name" value="Glycine--tRNA ligase"/>
    <property type="match status" value="1"/>
</dbReference>
<dbReference type="Gene3D" id="3.30.930.10">
    <property type="entry name" value="Bira Bifunctional Protein, Domain 2"/>
    <property type="match status" value="1"/>
</dbReference>
<dbReference type="GO" id="GO:1990742">
    <property type="term" value="C:microvesicle"/>
    <property type="evidence" value="ECO:0007669"/>
    <property type="project" value="UniProtKB-ARBA"/>
</dbReference>
<dbReference type="Proteomes" id="UP000824258">
    <property type="component" value="Unassembled WGS sequence"/>
</dbReference>
<organism evidence="10 11">
    <name type="scientific">Candidatus Avoscillospira stercoripullorum</name>
    <dbReference type="NCBI Taxonomy" id="2840709"/>
    <lineage>
        <taxon>Bacteria</taxon>
        <taxon>Bacillati</taxon>
        <taxon>Bacillota</taxon>
        <taxon>Clostridia</taxon>
        <taxon>Eubacteriales</taxon>
        <taxon>Oscillospiraceae</taxon>
        <taxon>Oscillospiraceae incertae sedis</taxon>
        <taxon>Candidatus Avoscillospira</taxon>
    </lineage>
</organism>
<sequence length="477" mass="54974">MLKNTEKTMEKIVALCKGRGFVFSGSEIYGGLANTWDYGPLGVELKNNVKKAWWKKFVQENPYNVGQDSAILMNPQTWVASGHLGGFSDPLMDCKACKERFRADKLIEDYCEEKGITLPKPIDAFSQDEMAAFIEEHQIPCPTCGKHDFTGIRQFNLMFKTFQGVTEDAKNTVYLRPETAQGIFVNFNNIQRTTRRKLPFGVCQIGKSFRNEITPGNFTFRTREFEQMELEFFCKPGTDLEWFQYWRTYCHDWLLGLNIKDENLRLRDHSPEELCFYSKATTDFEFLFPFGWGELWGVADRTDYDLSQHQKVSGVDMTYFDQEKNEHYIPYVVEPSLGADRVTLAFLVEAYDEEVVGQDKNGKDDIRVVLHFHPALAPFKAAVLPLSKKLGPKATEIYHSLQKDFMVDYDEAGSIGKRYRREDEIGTPYCITVDFQTVGDENTPADNAVTIRDRDTMEQVRVPIDQLKAWLTDKLAY</sequence>
<keyword evidence="5 8" id="KW-0067">ATP-binding</keyword>
<comment type="caution">
    <text evidence="10">The sequence shown here is derived from an EMBL/GenBank/DDBJ whole genome shotgun (WGS) entry which is preliminary data.</text>
</comment>
<dbReference type="GO" id="GO:0015966">
    <property type="term" value="P:diadenosine tetraphosphate biosynthetic process"/>
    <property type="evidence" value="ECO:0007669"/>
    <property type="project" value="UniProtKB-ARBA"/>
</dbReference>
<comment type="similarity">
    <text evidence="1 8">Belongs to the class-II aminoacyl-tRNA synthetase family.</text>
</comment>
<dbReference type="PRINTS" id="PR01043">
    <property type="entry name" value="TRNASYNTHGLY"/>
</dbReference>
<evidence type="ECO:0000256" key="4">
    <source>
        <dbReference type="ARBA" id="ARBA00022741"/>
    </source>
</evidence>
<dbReference type="Pfam" id="PF00587">
    <property type="entry name" value="tRNA-synt_2b"/>
    <property type="match status" value="1"/>
</dbReference>
<keyword evidence="6 8" id="KW-0648">Protein biosynthesis</keyword>
<dbReference type="InterPro" id="IPR002314">
    <property type="entry name" value="aa-tRNA-synt_IIb"/>
</dbReference>
<feature type="binding site" evidence="8">
    <location>
        <begin position="210"/>
        <end position="212"/>
    </location>
    <ligand>
        <name>ATP</name>
        <dbReference type="ChEBI" id="CHEBI:30616"/>
    </ligand>
</feature>
<dbReference type="GO" id="GO:0005524">
    <property type="term" value="F:ATP binding"/>
    <property type="evidence" value="ECO:0007669"/>
    <property type="project" value="UniProtKB-UniRule"/>
</dbReference>
<evidence type="ECO:0000256" key="7">
    <source>
        <dbReference type="ARBA" id="ARBA00023146"/>
    </source>
</evidence>
<dbReference type="PANTHER" id="PTHR10745:SF8">
    <property type="entry name" value="DNA POLYMERASE SUBUNIT GAMMA-2, MITOCHONDRIAL"/>
    <property type="match status" value="1"/>
</dbReference>
<dbReference type="GO" id="GO:0005829">
    <property type="term" value="C:cytosol"/>
    <property type="evidence" value="ECO:0007669"/>
    <property type="project" value="UniProtKB-ARBA"/>
</dbReference>
<evidence type="ECO:0000256" key="2">
    <source>
        <dbReference type="ARBA" id="ARBA00022490"/>
    </source>
</evidence>
<accession>A0A9D1D628</accession>
<feature type="binding site" evidence="8">
    <location>
        <begin position="225"/>
        <end position="229"/>
    </location>
    <ligand>
        <name>substrate</name>
    </ligand>
</feature>
<proteinExistence type="inferred from homology"/>
<comment type="catalytic activity">
    <reaction evidence="8">
        <text>tRNA(Gly) + glycine + ATP = glycyl-tRNA(Gly) + AMP + diphosphate</text>
        <dbReference type="Rhea" id="RHEA:16013"/>
        <dbReference type="Rhea" id="RHEA-COMP:9664"/>
        <dbReference type="Rhea" id="RHEA-COMP:9683"/>
        <dbReference type="ChEBI" id="CHEBI:30616"/>
        <dbReference type="ChEBI" id="CHEBI:33019"/>
        <dbReference type="ChEBI" id="CHEBI:57305"/>
        <dbReference type="ChEBI" id="CHEBI:78442"/>
        <dbReference type="ChEBI" id="CHEBI:78522"/>
        <dbReference type="ChEBI" id="CHEBI:456215"/>
        <dbReference type="EC" id="6.1.1.14"/>
    </reaction>
</comment>
<dbReference type="GO" id="GO:0004820">
    <property type="term" value="F:glycine-tRNA ligase activity"/>
    <property type="evidence" value="ECO:0007669"/>
    <property type="project" value="UniProtKB-UniRule"/>
</dbReference>
<reference evidence="10" key="2">
    <citation type="journal article" date="2021" name="PeerJ">
        <title>Extensive microbial diversity within the chicken gut microbiome revealed by metagenomics and culture.</title>
        <authorList>
            <person name="Gilroy R."/>
            <person name="Ravi A."/>
            <person name="Getino M."/>
            <person name="Pursley I."/>
            <person name="Horton D.L."/>
            <person name="Alikhan N.F."/>
            <person name="Baker D."/>
            <person name="Gharbi K."/>
            <person name="Hall N."/>
            <person name="Watson M."/>
            <person name="Adriaenssens E.M."/>
            <person name="Foster-Nyarko E."/>
            <person name="Jarju S."/>
            <person name="Secka A."/>
            <person name="Antonio M."/>
            <person name="Oren A."/>
            <person name="Chaudhuri R.R."/>
            <person name="La Ragione R."/>
            <person name="Hildebrand F."/>
            <person name="Pallen M.J."/>
        </authorList>
    </citation>
    <scope>NUCLEOTIDE SEQUENCE</scope>
    <source>
        <strain evidence="10">ChiHjej9B8-7071</strain>
    </source>
</reference>
<dbReference type="GO" id="GO:0070062">
    <property type="term" value="C:extracellular exosome"/>
    <property type="evidence" value="ECO:0007669"/>
    <property type="project" value="UniProtKB-ARBA"/>
</dbReference>
<evidence type="ECO:0000256" key="6">
    <source>
        <dbReference type="ARBA" id="ARBA00022917"/>
    </source>
</evidence>
<dbReference type="CDD" id="cd00774">
    <property type="entry name" value="GlyRS-like_core"/>
    <property type="match status" value="1"/>
</dbReference>
<feature type="binding site" evidence="8">
    <location>
        <begin position="294"/>
        <end position="295"/>
    </location>
    <ligand>
        <name>ATP</name>
        <dbReference type="ChEBI" id="CHEBI:30616"/>
    </ligand>
</feature>
<evidence type="ECO:0000256" key="5">
    <source>
        <dbReference type="ARBA" id="ARBA00022840"/>
    </source>
</evidence>
<feature type="binding site" evidence="8">
    <location>
        <position position="102"/>
    </location>
    <ligand>
        <name>substrate</name>
    </ligand>
</feature>
<dbReference type="InterPro" id="IPR022961">
    <property type="entry name" value="Gly_tRNA_ligase_bac"/>
</dbReference>
<comment type="subunit">
    <text evidence="8">Homodimer.</text>
</comment>
<dbReference type="InterPro" id="IPR006195">
    <property type="entry name" value="aa-tRNA-synth_II"/>
</dbReference>
<comment type="subcellular location">
    <subcellularLocation>
        <location evidence="8">Cytoplasm</location>
    </subcellularLocation>
</comment>
<dbReference type="GO" id="GO:0140096">
    <property type="term" value="F:catalytic activity, acting on a protein"/>
    <property type="evidence" value="ECO:0007669"/>
    <property type="project" value="UniProtKB-ARBA"/>
</dbReference>
<feature type="binding site" evidence="8">
    <location>
        <position position="178"/>
    </location>
    <ligand>
        <name>substrate</name>
    </ligand>
</feature>
<evidence type="ECO:0000313" key="10">
    <source>
        <dbReference type="EMBL" id="HIR08981.1"/>
    </source>
</evidence>
<keyword evidence="7 8" id="KW-0030">Aminoacyl-tRNA synthetase</keyword>
<dbReference type="CDD" id="cd00858">
    <property type="entry name" value="GlyRS_anticodon"/>
    <property type="match status" value="1"/>
</dbReference>
<dbReference type="Gene3D" id="3.30.40.230">
    <property type="match status" value="1"/>
</dbReference>